<dbReference type="Pfam" id="PF04082">
    <property type="entry name" value="Fungal_trans"/>
    <property type="match status" value="1"/>
</dbReference>
<feature type="region of interest" description="Disordered" evidence="6">
    <location>
        <begin position="58"/>
        <end position="90"/>
    </location>
</feature>
<organism evidence="8 9">
    <name type="scientific">Aspergillus lucknowensis</name>
    <dbReference type="NCBI Taxonomy" id="176173"/>
    <lineage>
        <taxon>Eukaryota</taxon>
        <taxon>Fungi</taxon>
        <taxon>Dikarya</taxon>
        <taxon>Ascomycota</taxon>
        <taxon>Pezizomycotina</taxon>
        <taxon>Eurotiomycetes</taxon>
        <taxon>Eurotiomycetidae</taxon>
        <taxon>Eurotiales</taxon>
        <taxon>Aspergillaceae</taxon>
        <taxon>Aspergillus</taxon>
        <taxon>Aspergillus subgen. Nidulantes</taxon>
    </lineage>
</organism>
<sequence length="658" mass="72222">MELTWLADTPQSRRRTRALRACPSCQKRKKRCYHLVQANSTRGPTARANIPNAPGIGEEAIATSPRPETSQAVGRPVEMRGSAPSSGDIPRIERFVGDLNPEAAIRENIDAVNGTHLRDRVGLWINAAVPQSHEGRGEISDAIHVSQNSPGVTTVGSIVYQRCLSALKAWERLPHSTLDHLVAIYFSRVNHILPLVDHESFTKSTAKGTASVLLEKAVCLVAAKDHAASPHLRLIADGPVMTARNFCSELYNGLVCAMDAGLEGDRVSRIRILALMSLHPEGHEGAEAASMHLCHAIHQAQTAGLHLQRPNRLPGDPLTNLFWCLWTLDKMHASIGGRPVLLADRDIGIIRPDVTRGHPKSAFDVWFTLSELLSTVISFYRPSADDTTGWEADYPSFEEVMGDHVRGDLDFVTLGVLELYYHAISILSCRYRPPHRPEGSRPSYTRQGLAAIRIYSLVATECARILPPLPIVPYAVALSMGVSYQQFRTSKIITHFDRARASLEACCSVLEELGPYWYSAEAMARLGRKALRQIEGATTDNNQSGNGVLLSAMNHDRDSYDNAGTLVANQEISAASTRPPVCSTGPHRPFRDGLLAPVIPGSSARLPLDEKQGDMQSPVTGDGFADIDMLFDDFLDLSLPTNFWDPVFFPPEDHRENG</sequence>
<evidence type="ECO:0000313" key="8">
    <source>
        <dbReference type="EMBL" id="KAL2866363.1"/>
    </source>
</evidence>
<gene>
    <name evidence="8" type="ORF">BJX67DRAFT_136457</name>
</gene>
<feature type="domain" description="Xylanolytic transcriptional activator regulatory" evidence="7">
    <location>
        <begin position="289"/>
        <end position="358"/>
    </location>
</feature>
<accession>A0ABR4LPA0</accession>
<evidence type="ECO:0000256" key="1">
    <source>
        <dbReference type="ARBA" id="ARBA00022833"/>
    </source>
</evidence>
<evidence type="ECO:0000256" key="2">
    <source>
        <dbReference type="ARBA" id="ARBA00023015"/>
    </source>
</evidence>
<name>A0ABR4LPA0_9EURO</name>
<keyword evidence="5" id="KW-0539">Nucleus</keyword>
<dbReference type="PANTHER" id="PTHR47171:SF6">
    <property type="entry name" value="SPECIFIC TRANSCRIPTION FACTOR, PUTATIVE (AFU_ORTHOLOGUE AFUA_2G06130)-RELATED"/>
    <property type="match status" value="1"/>
</dbReference>
<comment type="caution">
    <text evidence="8">The sequence shown here is derived from an EMBL/GenBank/DDBJ whole genome shotgun (WGS) entry which is preliminary data.</text>
</comment>
<dbReference type="InterPro" id="IPR007219">
    <property type="entry name" value="XnlR_reg_dom"/>
</dbReference>
<dbReference type="CDD" id="cd12148">
    <property type="entry name" value="fungal_TF_MHR"/>
    <property type="match status" value="1"/>
</dbReference>
<evidence type="ECO:0000256" key="6">
    <source>
        <dbReference type="SAM" id="MobiDB-lite"/>
    </source>
</evidence>
<reference evidence="8 9" key="1">
    <citation type="submission" date="2024-07" db="EMBL/GenBank/DDBJ databases">
        <title>Section-level genome sequencing and comparative genomics of Aspergillus sections Usti and Cavernicolus.</title>
        <authorList>
            <consortium name="Lawrence Berkeley National Laboratory"/>
            <person name="Nybo J.L."/>
            <person name="Vesth T.C."/>
            <person name="Theobald S."/>
            <person name="Frisvad J.C."/>
            <person name="Larsen T.O."/>
            <person name="Kjaerboelling I."/>
            <person name="Rothschild-Mancinelli K."/>
            <person name="Lyhne E.K."/>
            <person name="Kogle M.E."/>
            <person name="Barry K."/>
            <person name="Clum A."/>
            <person name="Na H."/>
            <person name="Ledsgaard L."/>
            <person name="Lin J."/>
            <person name="Lipzen A."/>
            <person name="Kuo A."/>
            <person name="Riley R."/>
            <person name="Mondo S."/>
            <person name="Labutti K."/>
            <person name="Haridas S."/>
            <person name="Pangalinan J."/>
            <person name="Salamov A.A."/>
            <person name="Simmons B.A."/>
            <person name="Magnuson J.K."/>
            <person name="Chen J."/>
            <person name="Drula E."/>
            <person name="Henrissat B."/>
            <person name="Wiebenga A."/>
            <person name="Lubbers R.J."/>
            <person name="Gomes A.C."/>
            <person name="Macurrencykelacurrency M.R."/>
            <person name="Stajich J."/>
            <person name="Grigoriev I.V."/>
            <person name="Mortensen U.H."/>
            <person name="De Vries R.P."/>
            <person name="Baker S.E."/>
            <person name="Andersen M.R."/>
        </authorList>
    </citation>
    <scope>NUCLEOTIDE SEQUENCE [LARGE SCALE GENOMIC DNA]</scope>
    <source>
        <strain evidence="8 9">CBS 449.75</strain>
    </source>
</reference>
<dbReference type="Proteomes" id="UP001610432">
    <property type="component" value="Unassembled WGS sequence"/>
</dbReference>
<dbReference type="SMART" id="SM00906">
    <property type="entry name" value="Fungal_trans"/>
    <property type="match status" value="1"/>
</dbReference>
<evidence type="ECO:0000259" key="7">
    <source>
        <dbReference type="SMART" id="SM00906"/>
    </source>
</evidence>
<keyword evidence="9" id="KW-1185">Reference proteome</keyword>
<dbReference type="InterPro" id="IPR052073">
    <property type="entry name" value="Amide_Lactam_Regulators"/>
</dbReference>
<evidence type="ECO:0000256" key="4">
    <source>
        <dbReference type="ARBA" id="ARBA00023163"/>
    </source>
</evidence>
<dbReference type="GeneID" id="98139668"/>
<keyword evidence="3" id="KW-0238">DNA-binding</keyword>
<evidence type="ECO:0000256" key="3">
    <source>
        <dbReference type="ARBA" id="ARBA00023125"/>
    </source>
</evidence>
<evidence type="ECO:0000313" key="9">
    <source>
        <dbReference type="Proteomes" id="UP001610432"/>
    </source>
</evidence>
<dbReference type="PANTHER" id="PTHR47171">
    <property type="entry name" value="FARA-RELATED"/>
    <property type="match status" value="1"/>
</dbReference>
<keyword evidence="2" id="KW-0805">Transcription regulation</keyword>
<evidence type="ECO:0000256" key="5">
    <source>
        <dbReference type="ARBA" id="ARBA00023242"/>
    </source>
</evidence>
<dbReference type="EMBL" id="JBFXLQ010000025">
    <property type="protein sequence ID" value="KAL2866363.1"/>
    <property type="molecule type" value="Genomic_DNA"/>
</dbReference>
<proteinExistence type="predicted"/>
<keyword evidence="1" id="KW-0862">Zinc</keyword>
<protein>
    <recommendedName>
        <fullName evidence="7">Xylanolytic transcriptional activator regulatory domain-containing protein</fullName>
    </recommendedName>
</protein>
<keyword evidence="4" id="KW-0804">Transcription</keyword>
<dbReference type="RefSeq" id="XP_070885342.1">
    <property type="nucleotide sequence ID" value="XM_071024596.1"/>
</dbReference>